<sequence>MSHNRDLKIQLFRVQNILQTSQSNWLQKHKDYIKDTVENIKPWRGVYAIPGISKFHAIKSVCGAVQCQNDSLSSEVTKFGDSGARFCFDDLGIGQWVTVKYGVEYRGEVTEMHQDGATVKVIHSSEVSGFFKWSKHCDKI</sequence>
<organism evidence="1 2">
    <name type="scientific">Dryococelus australis</name>
    <dbReference type="NCBI Taxonomy" id="614101"/>
    <lineage>
        <taxon>Eukaryota</taxon>
        <taxon>Metazoa</taxon>
        <taxon>Ecdysozoa</taxon>
        <taxon>Arthropoda</taxon>
        <taxon>Hexapoda</taxon>
        <taxon>Insecta</taxon>
        <taxon>Pterygota</taxon>
        <taxon>Neoptera</taxon>
        <taxon>Polyneoptera</taxon>
        <taxon>Phasmatodea</taxon>
        <taxon>Verophasmatodea</taxon>
        <taxon>Anareolatae</taxon>
        <taxon>Phasmatidae</taxon>
        <taxon>Eurycanthinae</taxon>
        <taxon>Dryococelus</taxon>
    </lineage>
</organism>
<accession>A0ABQ9I0K6</accession>
<reference evidence="1 2" key="1">
    <citation type="submission" date="2023-02" db="EMBL/GenBank/DDBJ databases">
        <title>LHISI_Scaffold_Assembly.</title>
        <authorList>
            <person name="Stuart O.P."/>
            <person name="Cleave R."/>
            <person name="Magrath M.J.L."/>
            <person name="Mikheyev A.S."/>
        </authorList>
    </citation>
    <scope>NUCLEOTIDE SEQUENCE [LARGE SCALE GENOMIC DNA]</scope>
    <source>
        <strain evidence="1">Daus_M_001</strain>
        <tissue evidence="1">Leg muscle</tissue>
    </source>
</reference>
<evidence type="ECO:0000313" key="2">
    <source>
        <dbReference type="Proteomes" id="UP001159363"/>
    </source>
</evidence>
<dbReference type="EMBL" id="JARBHB010000003">
    <property type="protein sequence ID" value="KAJ8889523.1"/>
    <property type="molecule type" value="Genomic_DNA"/>
</dbReference>
<gene>
    <name evidence="1" type="ORF">PR048_009022</name>
</gene>
<feature type="non-terminal residue" evidence="1">
    <location>
        <position position="140"/>
    </location>
</feature>
<keyword evidence="2" id="KW-1185">Reference proteome</keyword>
<comment type="caution">
    <text evidence="1">The sequence shown here is derived from an EMBL/GenBank/DDBJ whole genome shotgun (WGS) entry which is preliminary data.</text>
</comment>
<proteinExistence type="predicted"/>
<name>A0ABQ9I0K6_9NEOP</name>
<protein>
    <submittedName>
        <fullName evidence="1">Uncharacterized protein</fullName>
    </submittedName>
</protein>
<dbReference type="Proteomes" id="UP001159363">
    <property type="component" value="Chromosome 3"/>
</dbReference>
<evidence type="ECO:0000313" key="1">
    <source>
        <dbReference type="EMBL" id="KAJ8889523.1"/>
    </source>
</evidence>